<gene>
    <name evidence="2" type="ORF">VW23_015600</name>
</gene>
<evidence type="ECO:0000259" key="1">
    <source>
        <dbReference type="PROSITE" id="PS51819"/>
    </source>
</evidence>
<evidence type="ECO:0000313" key="2">
    <source>
        <dbReference type="EMBL" id="OEO31599.1"/>
    </source>
</evidence>
<comment type="caution">
    <text evidence="2">The sequence shown here is derived from an EMBL/GenBank/DDBJ whole genome shotgun (WGS) entry which is preliminary data.</text>
</comment>
<name>A0A1E5XSN7_9HYPH</name>
<accession>A0A1E5XSN7</accession>
<dbReference type="Gene3D" id="3.10.180.10">
    <property type="entry name" value="2,3-Dihydroxybiphenyl 1,2-Dioxygenase, domain 1"/>
    <property type="match status" value="1"/>
</dbReference>
<proteinExistence type="predicted"/>
<dbReference type="InterPro" id="IPR037523">
    <property type="entry name" value="VOC_core"/>
</dbReference>
<reference evidence="2 3" key="1">
    <citation type="journal article" date="2015" name="Genome Announc.">
        <title>Genome Assemblies of Three Soil-Associated Devosia species: D. insulae, D. limi, and D. soli.</title>
        <authorList>
            <person name="Hassan Y.I."/>
            <person name="Lepp D."/>
            <person name="Zhou T."/>
        </authorList>
    </citation>
    <scope>NUCLEOTIDE SEQUENCE [LARGE SCALE GENOMIC DNA]</scope>
    <source>
        <strain evidence="2 3">DS-56</strain>
    </source>
</reference>
<evidence type="ECO:0000313" key="3">
    <source>
        <dbReference type="Proteomes" id="UP000095463"/>
    </source>
</evidence>
<dbReference type="OrthoDB" id="9804907at2"/>
<sequence>MNAQSRATAMIPAHNVERAVAWYRDKLGIAPAKQDDYGANYELNGVQAFLYKSDFAGTAEHTILSFDTTDLDADMRDMRGKGVAFLDYDLPDLKTENGVASFGPVKNAWAKDSEGNILGFVQGM</sequence>
<organism evidence="2 3">
    <name type="scientific">Devosia insulae DS-56</name>
    <dbReference type="NCBI Taxonomy" id="1116389"/>
    <lineage>
        <taxon>Bacteria</taxon>
        <taxon>Pseudomonadati</taxon>
        <taxon>Pseudomonadota</taxon>
        <taxon>Alphaproteobacteria</taxon>
        <taxon>Hyphomicrobiales</taxon>
        <taxon>Devosiaceae</taxon>
        <taxon>Devosia</taxon>
    </lineage>
</organism>
<dbReference type="InterPro" id="IPR029068">
    <property type="entry name" value="Glyas_Bleomycin-R_OHBP_Dase"/>
</dbReference>
<dbReference type="Proteomes" id="UP000095463">
    <property type="component" value="Unassembled WGS sequence"/>
</dbReference>
<protein>
    <recommendedName>
        <fullName evidence="1">VOC domain-containing protein</fullName>
    </recommendedName>
</protein>
<dbReference type="PROSITE" id="PS51819">
    <property type="entry name" value="VOC"/>
    <property type="match status" value="1"/>
</dbReference>
<dbReference type="SUPFAM" id="SSF54593">
    <property type="entry name" value="Glyoxalase/Bleomycin resistance protein/Dihydroxybiphenyl dioxygenase"/>
    <property type="match status" value="1"/>
</dbReference>
<dbReference type="EMBL" id="LAJE02000153">
    <property type="protein sequence ID" value="OEO31599.1"/>
    <property type="molecule type" value="Genomic_DNA"/>
</dbReference>
<keyword evidence="3" id="KW-1185">Reference proteome</keyword>
<dbReference type="AlphaFoldDB" id="A0A1E5XSN7"/>
<feature type="domain" description="VOC" evidence="1">
    <location>
        <begin position="5"/>
        <end position="123"/>
    </location>
</feature>